<keyword evidence="1" id="KW-0812">Transmembrane</keyword>
<dbReference type="PANTHER" id="PTHR15926">
    <property type="entry name" value="ALL-TRANS RETINOIC ACID-INDUCED DIFFERENTIATION FACTOR"/>
    <property type="match status" value="1"/>
</dbReference>
<dbReference type="InterPro" id="IPR032675">
    <property type="entry name" value="LRR_dom_sf"/>
</dbReference>
<evidence type="ECO:0000313" key="3">
    <source>
        <dbReference type="EMBL" id="KAL1254606.1"/>
    </source>
</evidence>
<reference evidence="3 4" key="1">
    <citation type="submission" date="2023-09" db="EMBL/GenBank/DDBJ databases">
        <authorList>
            <person name="Wang M."/>
        </authorList>
    </citation>
    <scope>NUCLEOTIDE SEQUENCE [LARGE SCALE GENOMIC DNA]</scope>
    <source>
        <strain evidence="3">GT-2023</strain>
        <tissue evidence="3">Liver</tissue>
    </source>
</reference>
<proteinExistence type="predicted"/>
<sequence length="281" mass="31410">MLQLEVIPRSLSAIYDQICPLTSSRTVKECENRVCKTHKCRRKAHNPINFQITPRKGAPRLSTAPVSTYIGTVYVDSQDTDAQLCQMCQGTVRQDSPVWDFCLTKGHIRGRCCFGNNTSNVDTIIGLDLANCSISHVEHLYNSSTSFIIDLSNNPISNLSDFIFQGFNHLTQLLLPSKLECPGGNASWEKVEVKNNARICEGQKNICNQTAQMPWDCPENSFCSPYGPGFFECSCLHNFHGYKCMRQGEFPIAKVVGILTGSTVVVSSLLWFTQRRKAKNT</sequence>
<protein>
    <recommendedName>
        <fullName evidence="2">EGF-like domain-containing protein</fullName>
    </recommendedName>
</protein>
<dbReference type="InterPro" id="IPR042350">
    <property type="entry name" value="ATRAID"/>
</dbReference>
<dbReference type="InterPro" id="IPR000742">
    <property type="entry name" value="EGF"/>
</dbReference>
<name>A0ABR3LRF2_9TELE</name>
<keyword evidence="4" id="KW-1185">Reference proteome</keyword>
<evidence type="ECO:0000259" key="2">
    <source>
        <dbReference type="PROSITE" id="PS00022"/>
    </source>
</evidence>
<comment type="caution">
    <text evidence="3">The sequence shown here is derived from an EMBL/GenBank/DDBJ whole genome shotgun (WGS) entry which is preliminary data.</text>
</comment>
<keyword evidence="1" id="KW-1133">Transmembrane helix</keyword>
<keyword evidence="1" id="KW-0472">Membrane</keyword>
<dbReference type="PANTHER" id="PTHR15926:SF1">
    <property type="entry name" value="ALL-TRANS RETINOIC ACID-INDUCED DIFFERENTIATION FACTOR"/>
    <property type="match status" value="1"/>
</dbReference>
<gene>
    <name evidence="3" type="ORF">QQF64_016835</name>
</gene>
<dbReference type="Proteomes" id="UP001558613">
    <property type="component" value="Unassembled WGS sequence"/>
</dbReference>
<dbReference type="EMBL" id="JAYMGO010000020">
    <property type="protein sequence ID" value="KAL1254606.1"/>
    <property type="molecule type" value="Genomic_DNA"/>
</dbReference>
<organism evidence="3 4">
    <name type="scientific">Cirrhinus molitorella</name>
    <name type="common">mud carp</name>
    <dbReference type="NCBI Taxonomy" id="172907"/>
    <lineage>
        <taxon>Eukaryota</taxon>
        <taxon>Metazoa</taxon>
        <taxon>Chordata</taxon>
        <taxon>Craniata</taxon>
        <taxon>Vertebrata</taxon>
        <taxon>Euteleostomi</taxon>
        <taxon>Actinopterygii</taxon>
        <taxon>Neopterygii</taxon>
        <taxon>Teleostei</taxon>
        <taxon>Ostariophysi</taxon>
        <taxon>Cypriniformes</taxon>
        <taxon>Cyprinidae</taxon>
        <taxon>Labeoninae</taxon>
        <taxon>Labeonini</taxon>
        <taxon>Cirrhinus</taxon>
    </lineage>
</organism>
<evidence type="ECO:0000256" key="1">
    <source>
        <dbReference type="SAM" id="Phobius"/>
    </source>
</evidence>
<dbReference type="SUPFAM" id="SSF52058">
    <property type="entry name" value="L domain-like"/>
    <property type="match status" value="1"/>
</dbReference>
<evidence type="ECO:0000313" key="4">
    <source>
        <dbReference type="Proteomes" id="UP001558613"/>
    </source>
</evidence>
<dbReference type="PROSITE" id="PS00022">
    <property type="entry name" value="EGF_1"/>
    <property type="match status" value="1"/>
</dbReference>
<feature type="domain" description="EGF-like" evidence="2">
    <location>
        <begin position="233"/>
        <end position="244"/>
    </location>
</feature>
<accession>A0ABR3LRF2</accession>
<feature type="transmembrane region" description="Helical" evidence="1">
    <location>
        <begin position="252"/>
        <end position="272"/>
    </location>
</feature>
<dbReference type="Gene3D" id="3.80.10.10">
    <property type="entry name" value="Ribonuclease Inhibitor"/>
    <property type="match status" value="1"/>
</dbReference>